<reference evidence="3 4" key="1">
    <citation type="submission" date="2016-11" db="EMBL/GenBank/DDBJ databases">
        <title>The macronuclear genome of Stentor coeruleus: a giant cell with tiny introns.</title>
        <authorList>
            <person name="Slabodnick M."/>
            <person name="Ruby J.G."/>
            <person name="Reiff S.B."/>
            <person name="Swart E.C."/>
            <person name="Gosai S."/>
            <person name="Prabakaran S."/>
            <person name="Witkowska E."/>
            <person name="Larue G.E."/>
            <person name="Fisher S."/>
            <person name="Freeman R.M."/>
            <person name="Gunawardena J."/>
            <person name="Chu W."/>
            <person name="Stover N.A."/>
            <person name="Gregory B.D."/>
            <person name="Nowacki M."/>
            <person name="Derisi J."/>
            <person name="Roy S.W."/>
            <person name="Marshall W.F."/>
            <person name="Sood P."/>
        </authorList>
    </citation>
    <scope>NUCLEOTIDE SEQUENCE [LARGE SCALE GENOMIC DNA]</scope>
    <source>
        <strain evidence="3">WM001</strain>
    </source>
</reference>
<protein>
    <recommendedName>
        <fullName evidence="2">WW domain-containing protein</fullName>
    </recommendedName>
</protein>
<feature type="compositionally biased region" description="Polar residues" evidence="1">
    <location>
        <begin position="755"/>
        <end position="769"/>
    </location>
</feature>
<accession>A0A1R2D4E7</accession>
<feature type="compositionally biased region" description="Acidic residues" evidence="1">
    <location>
        <begin position="598"/>
        <end position="627"/>
    </location>
</feature>
<feature type="compositionally biased region" description="Polar residues" evidence="1">
    <location>
        <begin position="647"/>
        <end position="658"/>
    </location>
</feature>
<comment type="caution">
    <text evidence="3">The sequence shown here is derived from an EMBL/GenBank/DDBJ whole genome shotgun (WGS) entry which is preliminary data.</text>
</comment>
<proteinExistence type="predicted"/>
<evidence type="ECO:0000313" key="4">
    <source>
        <dbReference type="Proteomes" id="UP000187209"/>
    </source>
</evidence>
<dbReference type="InterPro" id="IPR001202">
    <property type="entry name" value="WW_dom"/>
</dbReference>
<feature type="region of interest" description="Disordered" evidence="1">
    <location>
        <begin position="1135"/>
        <end position="1170"/>
    </location>
</feature>
<name>A0A1R2D4E7_9CILI</name>
<organism evidence="3 4">
    <name type="scientific">Stentor coeruleus</name>
    <dbReference type="NCBI Taxonomy" id="5963"/>
    <lineage>
        <taxon>Eukaryota</taxon>
        <taxon>Sar</taxon>
        <taxon>Alveolata</taxon>
        <taxon>Ciliophora</taxon>
        <taxon>Postciliodesmatophora</taxon>
        <taxon>Heterotrichea</taxon>
        <taxon>Heterotrichida</taxon>
        <taxon>Stentoridae</taxon>
        <taxon>Stentor</taxon>
    </lineage>
</organism>
<keyword evidence="4" id="KW-1185">Reference proteome</keyword>
<feature type="region of interest" description="Disordered" evidence="1">
    <location>
        <begin position="1073"/>
        <end position="1098"/>
    </location>
</feature>
<feature type="region of interest" description="Disordered" evidence="1">
    <location>
        <begin position="1009"/>
        <end position="1033"/>
    </location>
</feature>
<gene>
    <name evidence="3" type="ORF">SteCoe_316</name>
</gene>
<feature type="compositionally biased region" description="Basic and acidic residues" evidence="1">
    <location>
        <begin position="742"/>
        <end position="754"/>
    </location>
</feature>
<feature type="domain" description="WW" evidence="2">
    <location>
        <begin position="49"/>
        <end position="82"/>
    </location>
</feature>
<evidence type="ECO:0000259" key="2">
    <source>
        <dbReference type="PROSITE" id="PS50020"/>
    </source>
</evidence>
<feature type="compositionally biased region" description="Basic and acidic residues" evidence="1">
    <location>
        <begin position="1148"/>
        <end position="1160"/>
    </location>
</feature>
<feature type="compositionally biased region" description="Basic and acidic residues" evidence="1">
    <location>
        <begin position="629"/>
        <end position="641"/>
    </location>
</feature>
<evidence type="ECO:0000256" key="1">
    <source>
        <dbReference type="SAM" id="MobiDB-lite"/>
    </source>
</evidence>
<feature type="compositionally biased region" description="Polar residues" evidence="1">
    <location>
        <begin position="718"/>
        <end position="735"/>
    </location>
</feature>
<dbReference type="OrthoDB" id="10632029at2759"/>
<feature type="region of interest" description="Disordered" evidence="1">
    <location>
        <begin position="598"/>
        <end position="691"/>
    </location>
</feature>
<evidence type="ECO:0000313" key="3">
    <source>
        <dbReference type="EMBL" id="OMJ96138.1"/>
    </source>
</evidence>
<dbReference type="EMBL" id="MPUH01000003">
    <property type="protein sequence ID" value="OMJ96138.1"/>
    <property type="molecule type" value="Genomic_DNA"/>
</dbReference>
<feature type="compositionally biased region" description="Polar residues" evidence="1">
    <location>
        <begin position="1015"/>
        <end position="1025"/>
    </location>
</feature>
<feature type="region of interest" description="Disordered" evidence="1">
    <location>
        <begin position="710"/>
        <end position="771"/>
    </location>
</feature>
<feature type="compositionally biased region" description="Basic and acidic residues" evidence="1">
    <location>
        <begin position="678"/>
        <end position="691"/>
    </location>
</feature>
<feature type="compositionally biased region" description="Basic and acidic residues" evidence="1">
    <location>
        <begin position="1073"/>
        <end position="1091"/>
    </location>
</feature>
<dbReference type="Proteomes" id="UP000187209">
    <property type="component" value="Unassembled WGS sequence"/>
</dbReference>
<sequence>MYRFYIKEQNKKRMMEYPKKEVIQLAELIGIDFESEPQYRWFLNQALTCVLPVGWKRESDPLGNVHYHNINTQVTTKNNPLIYKFRQAFERIVQKENETNYSEAAKVGGETNKPQQDISMPSIDEQQSIFEKLMGKTLKSEAKAEEGLRQAFKEAEEFYDTLFMGSELKPPSSIVESLEYQLVNPEDMITAARNYNIPLDYSFMWIARVCVVLPMPPLWRVEFDVLKSKVFINSEFNIKQAEPPYLTFLVKYIQKAKANLNPNVEKFMTFYDKDHIKYVVDLVKLCSRDEYIIQKDPAPDPEFKKKALSYKPHLTSEEALTDIMIYEIAQTSGIDFNREMHLISAVYQIIETMKNEGLLKNWELRLTMEGNKYWYNTKEKRSLNNFPFKDDVKKYVRSVRKGALDEAKNTIKSFQDRHSEFLEKGKEFYELCHKEALIISEAFVKKLQVNLNQINTTVEPVQISNEINESLKNKGNIQECLDLMFTCPFSFGKSMLIEQSVPNIIVPINIDDPIDAEAAAKNKPKHSLHKMNEEQIEMFVKQNLEKELVESQEIKEPEFSRNERDRRRTIAIESIDVEPQAKVEIRRVRTLNREDEGIIEEIDSAEETSQDVDEDNNELLESEDLNNYEELKQLVEEESKHPPALNRLSTIGSPPQRRNTLDDLWEKDRRKTMPGGENEARLIEIKEKSKDPSLKISPLSLEKIKEIHESDEDKYSASYKSPTSQISPRINQPSSSERHKKINENPSKDEKMSEKSQTSSRKNPETPQFTDRLEVMHSDANDDLYDSNSLNESKDLEKIRIEITETFAQQPSSPICSIETIYKEVKKLDMPKISNINELQVPNDTVKKNSKLKIDGVLNPNEYDFSSIASRSEMPSFFEMSLEEMEKVEKNEENSLEDSDISNIAQSPSPIKIKSSKKGFAKKAEEFMNSFSSSNTLLSEVNVLGKHHEHEDIEIREVHVKEEKKTVQNEQKVDIKSETFDYLKTERQTQTLDQSLLFRTFTEPLKEVNEKNPYKKSSTTEQQVHIQKPPSPKLVSLNPIQIINTEKPVEEKKDIPKIESRIKTLEKKPLEKSLTERVTTGEKKKTNESKPKTQVLNSSSTIDLQTENNEFSLKKISIKKFADLKEPLNEPKAIKNLEKNTNSGLLETSKDVGQKHHDTTDLNNSSDTRKSFTQEFLKPKRVTFTVGNPPTSPNMENTGVFGTNILRLPRTQESLPNLTPKVQSLQKNFLEEEKKEKVKSESLPNINKKSRIIITSDNVNAQHSPASIVTQEKLLFLYYLELIGHPNSAKGSLNFFYVKRHIQPIDVVNMNKRLEIRVTNTSFSSVESDLAWIGYLQIAAPMPSGFNSQTRVSTMLTWPLGKHPGDVYFKLLYRCQKQNRVNELKRLTKTQKVDNLLNHSWGKFINEKNKPYYYNFLSCQKADIIPLHPENFDLSIGAQKKSKLRSLITQERDIQELLSMFDMNELHKEEELYSLSNYLVNSVMSNENAAAFRTK</sequence>
<feature type="compositionally biased region" description="Basic and acidic residues" evidence="1">
    <location>
        <begin position="659"/>
        <end position="671"/>
    </location>
</feature>
<dbReference type="PROSITE" id="PS50020">
    <property type="entry name" value="WW_DOMAIN_2"/>
    <property type="match status" value="1"/>
</dbReference>